<comment type="caution">
    <text evidence="1">The sequence shown here is derived from an EMBL/GenBank/DDBJ whole genome shotgun (WGS) entry which is preliminary data.</text>
</comment>
<protein>
    <submittedName>
        <fullName evidence="1">Uncharacterized protein</fullName>
    </submittedName>
</protein>
<proteinExistence type="predicted"/>
<evidence type="ECO:0000313" key="1">
    <source>
        <dbReference type="EMBL" id="GAA3614515.1"/>
    </source>
</evidence>
<keyword evidence="2" id="KW-1185">Reference proteome</keyword>
<dbReference type="Proteomes" id="UP001500630">
    <property type="component" value="Unassembled WGS sequence"/>
</dbReference>
<organism evidence="1 2">
    <name type="scientific">Nonomuraea rosea</name>
    <dbReference type="NCBI Taxonomy" id="638574"/>
    <lineage>
        <taxon>Bacteria</taxon>
        <taxon>Bacillati</taxon>
        <taxon>Actinomycetota</taxon>
        <taxon>Actinomycetes</taxon>
        <taxon>Streptosporangiales</taxon>
        <taxon>Streptosporangiaceae</taxon>
        <taxon>Nonomuraea</taxon>
    </lineage>
</organism>
<name>A0ABP6ZRG4_9ACTN</name>
<dbReference type="EMBL" id="BAABDQ010000051">
    <property type="protein sequence ID" value="GAA3614515.1"/>
    <property type="molecule type" value="Genomic_DNA"/>
</dbReference>
<accession>A0ABP6ZRG4</accession>
<gene>
    <name evidence="1" type="ORF">GCM10022419_119630</name>
</gene>
<evidence type="ECO:0000313" key="2">
    <source>
        <dbReference type="Proteomes" id="UP001500630"/>
    </source>
</evidence>
<reference evidence="2" key="1">
    <citation type="journal article" date="2019" name="Int. J. Syst. Evol. Microbiol.">
        <title>The Global Catalogue of Microorganisms (GCM) 10K type strain sequencing project: providing services to taxonomists for standard genome sequencing and annotation.</title>
        <authorList>
            <consortium name="The Broad Institute Genomics Platform"/>
            <consortium name="The Broad Institute Genome Sequencing Center for Infectious Disease"/>
            <person name="Wu L."/>
            <person name="Ma J."/>
        </authorList>
    </citation>
    <scope>NUCLEOTIDE SEQUENCE [LARGE SCALE GENOMIC DNA]</scope>
    <source>
        <strain evidence="2">JCM 17326</strain>
    </source>
</reference>
<sequence>MGGAQSPQERGGDAEHLGGRAHAVGGVVLIVEPIFGRAFGLIRDPAAGERVTLGSRATLIQDDELPGAG</sequence>